<evidence type="ECO:0000256" key="5">
    <source>
        <dbReference type="ARBA" id="ARBA00023015"/>
    </source>
</evidence>
<evidence type="ECO:0000256" key="7">
    <source>
        <dbReference type="HAMAP-Rule" id="MF_00945"/>
    </source>
</evidence>
<dbReference type="GO" id="GO:0005829">
    <property type="term" value="C:cytosol"/>
    <property type="evidence" value="ECO:0007669"/>
    <property type="project" value="TreeGrafter"/>
</dbReference>
<evidence type="ECO:0000313" key="10">
    <source>
        <dbReference type="Proteomes" id="UP000005010"/>
    </source>
</evidence>
<keyword evidence="10" id="KW-1185">Reference proteome</keyword>
<dbReference type="HAMAP" id="MF_00945_B">
    <property type="entry name" value="NusA_B"/>
    <property type="match status" value="1"/>
</dbReference>
<dbReference type="GO" id="GO:0031564">
    <property type="term" value="P:transcription antitermination"/>
    <property type="evidence" value="ECO:0007669"/>
    <property type="project" value="UniProtKB-UniRule"/>
</dbReference>
<dbReference type="InterPro" id="IPR010213">
    <property type="entry name" value="TF_NusA"/>
</dbReference>
<sequence length="397" mass="44895">MEKISDLIECIAYEKNLPKEMISKVIQGCLLKMAQNELDPLARYSVIEENKQLQLIQLVEVLEDDDERLLNDPSKYISLSKAKEMEPSVKVKDELSYSLSLESMKQGAVNRLFKDLQYQLEKALEDNHFEMFQKRINSVLIGQVILVDNNQNTFVEIEQQFQGVLSMRHRIKGESFKVGDSIKAVLTQVKRTKKGLLLELSRTTPKMLEALLELEVPEIKDKEIEVMNCVRIPGNRAKVSFFSSNSRIDPIGAAVGVKGVRINAISNELNKENIDCIEYSNVPEIYVTLALAPAKILSVEIKKIPLEELSAEDKEQIQERFIVDNYLQKAKVRLLDTEKSKAIGKGGVNVCLASMLTGYHIEFETIASAKENTNTENENDKDAQKVGVEALESLFKN</sequence>
<dbReference type="InterPro" id="IPR013735">
    <property type="entry name" value="TF_NusA_N"/>
</dbReference>
<evidence type="ECO:0000256" key="4">
    <source>
        <dbReference type="ARBA" id="ARBA00022884"/>
    </source>
</evidence>
<dbReference type="InterPro" id="IPR015946">
    <property type="entry name" value="KH_dom-like_a/b"/>
</dbReference>
<dbReference type="InterPro" id="IPR025249">
    <property type="entry name" value="TF_NusA_KH_1st"/>
</dbReference>
<dbReference type="HOGENOM" id="CLU_029242_2_6_7"/>
<keyword evidence="9" id="KW-0251">Elongation factor</keyword>
<dbReference type="eggNOG" id="COG0195">
    <property type="taxonomic scope" value="Bacteria"/>
</dbReference>
<evidence type="ECO:0000313" key="9">
    <source>
        <dbReference type="EMBL" id="AFI03561.1"/>
    </source>
</evidence>
<dbReference type="InterPro" id="IPR030842">
    <property type="entry name" value="TF_NusA_bacterial"/>
</dbReference>
<dbReference type="GO" id="GO:0006353">
    <property type="term" value="P:DNA-templated transcription termination"/>
    <property type="evidence" value="ECO:0007669"/>
    <property type="project" value="UniProtKB-UniRule"/>
</dbReference>
<dbReference type="STRING" id="182217.HCW_01360"/>
<dbReference type="GO" id="GO:0003723">
    <property type="term" value="F:RNA binding"/>
    <property type="evidence" value="ECO:0007669"/>
    <property type="project" value="UniProtKB-UniRule"/>
</dbReference>
<keyword evidence="3 7" id="KW-0889">Transcription antitermination</keyword>
<dbReference type="Pfam" id="PF26594">
    <property type="entry name" value="KH_NusA_2nd"/>
    <property type="match status" value="1"/>
</dbReference>
<dbReference type="Pfam" id="PF08529">
    <property type="entry name" value="NusA_N"/>
    <property type="match status" value="1"/>
</dbReference>
<dbReference type="PROSITE" id="PS50126">
    <property type="entry name" value="S1"/>
    <property type="match status" value="1"/>
</dbReference>
<dbReference type="PATRIC" id="fig|182217.3.peg.282"/>
<dbReference type="EMBL" id="CP003479">
    <property type="protein sequence ID" value="AFI03561.1"/>
    <property type="molecule type" value="Genomic_DNA"/>
</dbReference>
<comment type="function">
    <text evidence="7">Participates in both transcription termination and antitermination.</text>
</comment>
<dbReference type="FunFam" id="3.30.300.20:FF:000002">
    <property type="entry name" value="Transcription termination/antitermination protein NusA"/>
    <property type="match status" value="1"/>
</dbReference>
<dbReference type="PANTHER" id="PTHR22648:SF0">
    <property type="entry name" value="TRANSCRIPTION TERMINATION_ANTITERMINATION PROTEIN NUSA"/>
    <property type="match status" value="1"/>
</dbReference>
<dbReference type="CDD" id="cd02134">
    <property type="entry name" value="KH-II_NusA_rpt1"/>
    <property type="match status" value="1"/>
</dbReference>
<proteinExistence type="inferred from homology"/>
<dbReference type="InterPro" id="IPR058582">
    <property type="entry name" value="KH_NusA_2nd"/>
</dbReference>
<dbReference type="NCBIfam" id="TIGR01953">
    <property type="entry name" value="NusA"/>
    <property type="match status" value="1"/>
</dbReference>
<keyword evidence="5 7" id="KW-0805">Transcription regulation</keyword>
<dbReference type="RefSeq" id="WP_014660434.1">
    <property type="nucleotide sequence ID" value="NC_017737.1"/>
</dbReference>
<comment type="similarity">
    <text evidence="7">Belongs to the NusA family.</text>
</comment>
<dbReference type="SUPFAM" id="SSF50249">
    <property type="entry name" value="Nucleic acid-binding proteins"/>
    <property type="match status" value="1"/>
</dbReference>
<evidence type="ECO:0000259" key="8">
    <source>
        <dbReference type="PROSITE" id="PS50126"/>
    </source>
</evidence>
<dbReference type="Proteomes" id="UP000005010">
    <property type="component" value="Chromosome"/>
</dbReference>
<dbReference type="InterPro" id="IPR009019">
    <property type="entry name" value="KH_sf_prok-type"/>
</dbReference>
<dbReference type="AlphaFoldDB" id="I0EKU2"/>
<evidence type="ECO:0000256" key="3">
    <source>
        <dbReference type="ARBA" id="ARBA00022814"/>
    </source>
</evidence>
<protein>
    <recommendedName>
        <fullName evidence="7">Transcription termination/antitermination protein NusA</fullName>
    </recommendedName>
</protein>
<keyword evidence="4 7" id="KW-0694">RNA-binding</keyword>
<dbReference type="InterPro" id="IPR012340">
    <property type="entry name" value="NA-bd_OB-fold"/>
</dbReference>
<dbReference type="InterPro" id="IPR003029">
    <property type="entry name" value="S1_domain"/>
</dbReference>
<reference evidence="10" key="1">
    <citation type="submission" date="2012-04" db="EMBL/GenBank/DDBJ databases">
        <title>Complete genome sequence of Helicobacter cetorum strain MIT 00-7128.</title>
        <authorList>
            <person name="Kersulyte D."/>
            <person name="Berg D.E."/>
        </authorList>
    </citation>
    <scope>NUCLEOTIDE SEQUENCE [LARGE SCALE GENOMIC DNA]</scope>
    <source>
        <strain evidence="10">MIT 00-7128</strain>
    </source>
</reference>
<comment type="subunit">
    <text evidence="7">Monomer. Binds directly to the core enzyme of the DNA-dependent RNA polymerase and to nascent RNA.</text>
</comment>
<dbReference type="InterPro" id="IPR036555">
    <property type="entry name" value="NusA_N_sf"/>
</dbReference>
<evidence type="ECO:0000256" key="2">
    <source>
        <dbReference type="ARBA" id="ARBA00022490"/>
    </source>
</evidence>
<keyword evidence="6 7" id="KW-0804">Transcription</keyword>
<name>I0EKU2_HELC0</name>
<evidence type="ECO:0000256" key="6">
    <source>
        <dbReference type="ARBA" id="ARBA00023163"/>
    </source>
</evidence>
<dbReference type="KEGG" id="hce:HCW_01360"/>
<comment type="subcellular location">
    <subcellularLocation>
        <location evidence="7">Cytoplasm</location>
    </subcellularLocation>
</comment>
<accession>I0EKU2</accession>
<dbReference type="Gene3D" id="3.30.300.20">
    <property type="match status" value="2"/>
</dbReference>
<keyword evidence="9" id="KW-0648">Protein biosynthesis</keyword>
<dbReference type="SUPFAM" id="SSF54814">
    <property type="entry name" value="Prokaryotic type KH domain (KH-domain type II)"/>
    <property type="match status" value="1"/>
</dbReference>
<feature type="domain" description="S1 motif" evidence="8">
    <location>
        <begin position="137"/>
        <end position="201"/>
    </location>
</feature>
<dbReference type="SMART" id="SM00316">
    <property type="entry name" value="S1"/>
    <property type="match status" value="1"/>
</dbReference>
<dbReference type="Gene3D" id="3.30.1480.10">
    <property type="entry name" value="NusA, N-terminal domain"/>
    <property type="match status" value="1"/>
</dbReference>
<gene>
    <name evidence="7 9" type="primary">nusA</name>
    <name evidence="9" type="ordered locus">HCW_01360</name>
</gene>
<dbReference type="SUPFAM" id="SSF69705">
    <property type="entry name" value="Transcription factor NusA, N-terminal domain"/>
    <property type="match status" value="1"/>
</dbReference>
<organism evidence="9 10">
    <name type="scientific">Helicobacter cetorum (strain ATCC BAA-429 / MIT 00-7128)</name>
    <dbReference type="NCBI Taxonomy" id="182217"/>
    <lineage>
        <taxon>Bacteria</taxon>
        <taxon>Pseudomonadati</taxon>
        <taxon>Campylobacterota</taxon>
        <taxon>Epsilonproteobacteria</taxon>
        <taxon>Campylobacterales</taxon>
        <taxon>Helicobacteraceae</taxon>
        <taxon>Helicobacter</taxon>
    </lineage>
</organism>
<dbReference type="PANTHER" id="PTHR22648">
    <property type="entry name" value="TRANSCRIPTION TERMINATION FACTOR NUSA"/>
    <property type="match status" value="1"/>
</dbReference>
<dbReference type="Pfam" id="PF13184">
    <property type="entry name" value="KH_NusA_1st"/>
    <property type="match status" value="1"/>
</dbReference>
<dbReference type="GO" id="GO:0003700">
    <property type="term" value="F:DNA-binding transcription factor activity"/>
    <property type="evidence" value="ECO:0007669"/>
    <property type="project" value="InterPro"/>
</dbReference>
<keyword evidence="1 7" id="KW-0806">Transcription termination</keyword>
<keyword evidence="2 7" id="KW-0963">Cytoplasm</keyword>
<evidence type="ECO:0000256" key="1">
    <source>
        <dbReference type="ARBA" id="ARBA00022472"/>
    </source>
</evidence>
<dbReference type="Gene3D" id="2.40.50.140">
    <property type="entry name" value="Nucleic acid-binding proteins"/>
    <property type="match status" value="1"/>
</dbReference>
<dbReference type="GO" id="GO:0003746">
    <property type="term" value="F:translation elongation factor activity"/>
    <property type="evidence" value="ECO:0007669"/>
    <property type="project" value="UniProtKB-KW"/>
</dbReference>